<feature type="transmembrane region" description="Helical" evidence="1">
    <location>
        <begin position="106"/>
        <end position="128"/>
    </location>
</feature>
<organism evidence="2 3">
    <name type="scientific">Trichoplax adhaerens</name>
    <name type="common">Trichoplax reptans</name>
    <dbReference type="NCBI Taxonomy" id="10228"/>
    <lineage>
        <taxon>Eukaryota</taxon>
        <taxon>Metazoa</taxon>
        <taxon>Placozoa</taxon>
        <taxon>Uniplacotomia</taxon>
        <taxon>Trichoplacea</taxon>
        <taxon>Trichoplacidae</taxon>
        <taxon>Trichoplax</taxon>
    </lineage>
</organism>
<evidence type="ECO:0000313" key="3">
    <source>
        <dbReference type="Proteomes" id="UP000009022"/>
    </source>
</evidence>
<dbReference type="RefSeq" id="XP_002115703.1">
    <property type="nucleotide sequence ID" value="XM_002115667.1"/>
</dbReference>
<feature type="transmembrane region" description="Helical" evidence="1">
    <location>
        <begin position="154"/>
        <end position="175"/>
    </location>
</feature>
<protein>
    <submittedName>
        <fullName evidence="2">Expressed protein</fullName>
    </submittedName>
</protein>
<dbReference type="AlphaFoldDB" id="B3S642"/>
<feature type="transmembrane region" description="Helical" evidence="1">
    <location>
        <begin position="298"/>
        <end position="318"/>
    </location>
</feature>
<keyword evidence="1" id="KW-0812">Transmembrane</keyword>
<dbReference type="EMBL" id="DS985252">
    <property type="protein sequence ID" value="EDV21555.1"/>
    <property type="molecule type" value="Genomic_DNA"/>
</dbReference>
<feature type="transmembrane region" description="Helical" evidence="1">
    <location>
        <begin position="269"/>
        <end position="292"/>
    </location>
</feature>
<keyword evidence="1" id="KW-1133">Transmembrane helix</keyword>
<sequence>MYKTCGIIKIFFSLGLATCAILGWNELRNLPHAWSSSALIDPFMLAVMAITAGSLSIKYDNVNSVPLTTGLIAFSIYEATFAAVNICRGTIAFYKSGSNFKQSPPVLYGFNMGFSIFFFITSLAVATFNGFKLDSFKTTEIKDPNYRFPINRRLQIAVLMLLEVAGILGILSYATNQKSIVAWFKVSAILASISALLTGFASVHDRLYMLMGSSPSKPMGSNMLILMILHDVTPYIGLGLSLFAAFAVDTETDTNVNIEKQPKTDKNYCIGNSSMIFASIQLGCAVAISPMFPSPFHSFLSFVVASLLFALGILAHLSSKTTCESLRVSTYSFTILSISSVCINVIALTVIYVVTNPYGSGIRGIDLAILIVEVINAILFMLFGSRAAEYNPVTYIRERSGTEV</sequence>
<proteinExistence type="predicted"/>
<dbReference type="KEGG" id="tad:TRIADDRAFT_64204"/>
<keyword evidence="3" id="KW-1185">Reference proteome</keyword>
<accession>B3S642</accession>
<feature type="transmembrane region" description="Helical" evidence="1">
    <location>
        <begin position="71"/>
        <end position="94"/>
    </location>
</feature>
<dbReference type="CTD" id="6757055"/>
<feature type="transmembrane region" description="Helical" evidence="1">
    <location>
        <begin position="6"/>
        <end position="27"/>
    </location>
</feature>
<evidence type="ECO:0000313" key="2">
    <source>
        <dbReference type="EMBL" id="EDV21555.1"/>
    </source>
</evidence>
<dbReference type="GeneID" id="6757055"/>
<dbReference type="HOGENOM" id="CLU_682128_0_0_1"/>
<feature type="transmembrane region" description="Helical" evidence="1">
    <location>
        <begin position="223"/>
        <end position="248"/>
    </location>
</feature>
<reference evidence="2 3" key="1">
    <citation type="journal article" date="2008" name="Nature">
        <title>The Trichoplax genome and the nature of placozoans.</title>
        <authorList>
            <person name="Srivastava M."/>
            <person name="Begovic E."/>
            <person name="Chapman J."/>
            <person name="Putnam N.H."/>
            <person name="Hellsten U."/>
            <person name="Kawashima T."/>
            <person name="Kuo A."/>
            <person name="Mitros T."/>
            <person name="Salamov A."/>
            <person name="Carpenter M.L."/>
            <person name="Signorovitch A.Y."/>
            <person name="Moreno M.A."/>
            <person name="Kamm K."/>
            <person name="Grimwood J."/>
            <person name="Schmutz J."/>
            <person name="Shapiro H."/>
            <person name="Grigoriev I.V."/>
            <person name="Buss L.W."/>
            <person name="Schierwater B."/>
            <person name="Dellaporta S.L."/>
            <person name="Rokhsar D.S."/>
        </authorList>
    </citation>
    <scope>NUCLEOTIDE SEQUENCE [LARGE SCALE GENOMIC DNA]</scope>
    <source>
        <strain evidence="2 3">Grell-BS-1999</strain>
    </source>
</reference>
<name>B3S642_TRIAD</name>
<feature type="transmembrane region" description="Helical" evidence="1">
    <location>
        <begin position="361"/>
        <end position="383"/>
    </location>
</feature>
<evidence type="ECO:0000256" key="1">
    <source>
        <dbReference type="SAM" id="Phobius"/>
    </source>
</evidence>
<feature type="transmembrane region" description="Helical" evidence="1">
    <location>
        <begin position="330"/>
        <end position="355"/>
    </location>
</feature>
<gene>
    <name evidence="2" type="ORF">TRIADDRAFT_64204</name>
</gene>
<feature type="transmembrane region" description="Helical" evidence="1">
    <location>
        <begin position="182"/>
        <end position="203"/>
    </location>
</feature>
<keyword evidence="1" id="KW-0472">Membrane</keyword>
<dbReference type="PhylomeDB" id="B3S642"/>
<dbReference type="InParanoid" id="B3S642"/>
<dbReference type="Proteomes" id="UP000009022">
    <property type="component" value="Unassembled WGS sequence"/>
</dbReference>